<dbReference type="PANTHER" id="PTHR22942">
    <property type="entry name" value="RECA/RAD51/RADA DNA STRAND-PAIRING FAMILY MEMBER"/>
    <property type="match status" value="1"/>
</dbReference>
<dbReference type="GO" id="GO:0003677">
    <property type="term" value="F:DNA binding"/>
    <property type="evidence" value="ECO:0007669"/>
    <property type="project" value="UniProtKB-KW"/>
</dbReference>
<keyword evidence="4" id="KW-1185">Reference proteome</keyword>
<dbReference type="PANTHER" id="PTHR22942:SF30">
    <property type="entry name" value="MEIOTIC RECOMBINATION PROTEIN DMC1_LIM15 HOMOLOG"/>
    <property type="match status" value="1"/>
</dbReference>
<feature type="domain" description="Rad51-like C-terminal" evidence="2">
    <location>
        <begin position="92"/>
        <end position="312"/>
    </location>
</feature>
<organism evidence="3 4">
    <name type="scientific">Pyrobaculum oguniense (strain DSM 13380 / JCM 10595 / TE7)</name>
    <dbReference type="NCBI Taxonomy" id="698757"/>
    <lineage>
        <taxon>Archaea</taxon>
        <taxon>Thermoproteota</taxon>
        <taxon>Thermoprotei</taxon>
        <taxon>Thermoproteales</taxon>
        <taxon>Thermoproteaceae</taxon>
        <taxon>Pyrobaculum</taxon>
    </lineage>
</organism>
<dbReference type="Gene3D" id="3.40.50.300">
    <property type="entry name" value="P-loop containing nucleotide triphosphate hydrolases"/>
    <property type="match status" value="1"/>
</dbReference>
<dbReference type="HOGENOM" id="CLU_041732_0_0_2"/>
<dbReference type="STRING" id="698757.Pogu_0627"/>
<dbReference type="EMBL" id="CP003316">
    <property type="protein sequence ID" value="AFA38654.1"/>
    <property type="molecule type" value="Genomic_DNA"/>
</dbReference>
<evidence type="ECO:0000313" key="4">
    <source>
        <dbReference type="Proteomes" id="UP000009062"/>
    </source>
</evidence>
<dbReference type="AlphaFoldDB" id="H6Q7Z7"/>
<dbReference type="SUPFAM" id="SSF52540">
    <property type="entry name" value="P-loop containing nucleoside triphosphate hydrolases"/>
    <property type="match status" value="1"/>
</dbReference>
<dbReference type="Pfam" id="PF08423">
    <property type="entry name" value="Rad51"/>
    <property type="match status" value="1"/>
</dbReference>
<keyword evidence="1" id="KW-0238">DNA-binding</keyword>
<evidence type="ECO:0000313" key="3">
    <source>
        <dbReference type="EMBL" id="AFA38654.1"/>
    </source>
</evidence>
<dbReference type="KEGG" id="pog:Pogu_0627"/>
<evidence type="ECO:0000256" key="1">
    <source>
        <dbReference type="ARBA" id="ARBA00023125"/>
    </source>
</evidence>
<dbReference type="InterPro" id="IPR027417">
    <property type="entry name" value="P-loop_NTPase"/>
</dbReference>
<accession>H6Q7Z7</accession>
<name>H6Q7Z7_PYROT</name>
<gene>
    <name evidence="3" type="ordered locus">Pogu_0627</name>
</gene>
<dbReference type="InterPro" id="IPR013632">
    <property type="entry name" value="Rad51_C"/>
</dbReference>
<evidence type="ECO:0000259" key="2">
    <source>
        <dbReference type="Pfam" id="PF08423"/>
    </source>
</evidence>
<dbReference type="Proteomes" id="UP000009062">
    <property type="component" value="Chromosome"/>
</dbReference>
<sequence length="313" mass="35386">MPKRPPSDVPEECRWAFDIFSGEKAERALQLCMRGYTLRKMALMTPMEIADLLGYEDVTDAEKAARRLREAVGINGKPMTIADLKKRQDRVLKTGVEEFDEKTPWKGVRFGLVYGFAGEYGTGKSLFAKQVSAVALSQGLKVAYFDTEGTFDTDNSTIDALFKRFNVSEDAYTRLLIYRPVDSFQLIEQLKELPEDVDVVIVDSLVAPFRAEYRGRQLLAPRQQAMLYTLNILLRLARLGKLAIVTDQVMDVPAFFAVKRPAGGNVLLHTVQALFMMERPSKQKLEGVMWPLDVPGMAPSTEIRYKIREDGLY</sequence>
<reference evidence="3 4" key="1">
    <citation type="journal article" date="2012" name="Stand. Genomic Sci.">
        <title>Complete genome sequence of Pyrobaculum oguniense.</title>
        <authorList>
            <person name="Bernick D.L."/>
            <person name="Karplus K."/>
            <person name="Lui L.M."/>
            <person name="Coker J.K."/>
            <person name="Murphy J.N."/>
            <person name="Chan P.P."/>
            <person name="Cozen A.E."/>
            <person name="Lowe T.M."/>
        </authorList>
    </citation>
    <scope>NUCLEOTIDE SEQUENCE [LARGE SCALE GENOMIC DNA]</scope>
    <source>
        <strain evidence="3 4">TE7</strain>
    </source>
</reference>
<protein>
    <submittedName>
        <fullName evidence="3">RecA/RadA recombinase</fullName>
    </submittedName>
</protein>
<dbReference type="eggNOG" id="arCOG00415">
    <property type="taxonomic scope" value="Archaea"/>
</dbReference>
<proteinExistence type="predicted"/>